<dbReference type="OrthoDB" id="442692at2759"/>
<proteinExistence type="predicted"/>
<dbReference type="PANTHER" id="PTHR23053">
    <property type="entry name" value="DLEC1 DELETED IN LUNG AND ESOPHAGEAL CANCER 1"/>
    <property type="match status" value="1"/>
</dbReference>
<evidence type="ECO:0000256" key="5">
    <source>
        <dbReference type="ARBA" id="ARBA00023273"/>
    </source>
</evidence>
<evidence type="ECO:0000259" key="6">
    <source>
        <dbReference type="Pfam" id="PF22544"/>
    </source>
</evidence>
<dbReference type="InterPro" id="IPR033305">
    <property type="entry name" value="Hydin-like"/>
</dbReference>
<evidence type="ECO:0000256" key="1">
    <source>
        <dbReference type="ARBA" id="ARBA00004138"/>
    </source>
</evidence>
<organism evidence="9">
    <name type="scientific">Acromyrmex echinatior</name>
    <name type="common">Panamanian leafcutter ant</name>
    <name type="synonym">Acromyrmex octospinosus echinatior</name>
    <dbReference type="NCBI Taxonomy" id="103372"/>
    <lineage>
        <taxon>Eukaryota</taxon>
        <taxon>Metazoa</taxon>
        <taxon>Ecdysozoa</taxon>
        <taxon>Arthropoda</taxon>
        <taxon>Hexapoda</taxon>
        <taxon>Insecta</taxon>
        <taxon>Pterygota</taxon>
        <taxon>Neoptera</taxon>
        <taxon>Endopterygota</taxon>
        <taxon>Hymenoptera</taxon>
        <taxon>Apocrita</taxon>
        <taxon>Aculeata</taxon>
        <taxon>Formicoidea</taxon>
        <taxon>Formicidae</taxon>
        <taxon>Myrmicinae</taxon>
        <taxon>Acromyrmex</taxon>
    </lineage>
</organism>
<dbReference type="PANTHER" id="PTHR23053:SF0">
    <property type="entry name" value="HYDROCEPHALUS-INDUCING PROTEIN HOMOLOG"/>
    <property type="match status" value="1"/>
</dbReference>
<dbReference type="InterPro" id="IPR059041">
    <property type="entry name" value="Ig_DLEC1_1"/>
</dbReference>
<keyword evidence="4" id="KW-0969">Cilium</keyword>
<keyword evidence="5" id="KW-0966">Cell projection</keyword>
<feature type="domain" description="HYDIN/VesB/CFA65-like Ig-like" evidence="6">
    <location>
        <begin position="272"/>
        <end position="362"/>
    </location>
</feature>
<dbReference type="EMBL" id="GL888730">
    <property type="protein sequence ID" value="EGI58235.1"/>
    <property type="molecule type" value="Genomic_DNA"/>
</dbReference>
<gene>
    <name evidence="8" type="ORF">G5I_13668</name>
</gene>
<feature type="domain" description="Deleted in lung and esophageal cancer protein 1 Ig-like" evidence="7">
    <location>
        <begin position="171"/>
        <end position="263"/>
    </location>
</feature>
<dbReference type="eggNOG" id="ENOG502QQ4F">
    <property type="taxonomic scope" value="Eukaryota"/>
</dbReference>
<keyword evidence="3" id="KW-0963">Cytoplasm</keyword>
<protein>
    <submittedName>
        <fullName evidence="8">Hydrocephalus-inducing protein</fullName>
    </submittedName>
</protein>
<evidence type="ECO:0000256" key="2">
    <source>
        <dbReference type="ARBA" id="ARBA00004496"/>
    </source>
</evidence>
<keyword evidence="9" id="KW-1185">Reference proteome</keyword>
<dbReference type="InterPro" id="IPR053879">
    <property type="entry name" value="HYDIN_VesB_CFA65-like_Ig"/>
</dbReference>
<evidence type="ECO:0000256" key="3">
    <source>
        <dbReference type="ARBA" id="ARBA00022490"/>
    </source>
</evidence>
<reference evidence="8" key="1">
    <citation type="submission" date="2011-02" db="EMBL/GenBank/DDBJ databases">
        <title>The genome of the leaf-cutting ant Acromyrmex echinatior suggests key adaptations to social evolution and fungus farming.</title>
        <authorList>
            <person name="Nygaard S."/>
            <person name="Zhang G."/>
        </authorList>
    </citation>
    <scope>NUCLEOTIDE SEQUENCE</scope>
</reference>
<dbReference type="Pfam" id="PF22544">
    <property type="entry name" value="HYDIN_VesB_CFA65-like_Ig"/>
    <property type="match status" value="2"/>
</dbReference>
<comment type="subcellular location">
    <subcellularLocation>
        <location evidence="1">Cell projection</location>
        <location evidence="1">Cilium</location>
    </subcellularLocation>
    <subcellularLocation>
        <location evidence="2">Cytoplasm</location>
    </subcellularLocation>
</comment>
<dbReference type="STRING" id="103372.F4X5N0"/>
<sequence length="920" mass="104202">MDRCQHKRNYMDEMYNIIRKIESLKPEPEVCNISCPPLGCPQGPCPGICYSKGVFLDPCCVSRIACRSSLQPFQRCMSRCLNDYACNDNVVRLPYYGSSSIINRGNPHNQNSDCFNPHQSGFQQASHSSMTPSEYIKQMLMCTQERINYLLKPGRNINIQSLYYNCGSHYFKVSPSIVLFQRFVPGNLYNMTLTIQNLTKMSRSLKLSRDPDPFFSVEYRGSNYSTMIAPGLVQIYNVRFSPSEKRDYEYYIKFISDIEVFMVPVIAIGLRPILDIPDQIEIPATAVKIPSSKTILVRNIGDAPAIFNFCSESSCFSIEPSKGILGEEEMMQLTANFLSKKSGDFEANVLLNYESGEKLCLMLRSSAINCTIRIDRHSVRMEDTYLGLSRSKVLTIHNRSDYVVKFQWMRFKDNDTDVQRKEEYKKIFQLVHRVEVVRRVNLVHYNICLPDIHELVCQRIYTDEIASLTNEDFRYNHTSFLLIPEEGEIWPQSSADITVIFRAMEVGEISSVAYLEVMGREDRIPLSLHGTGKGPVLHLNVITIDLSNIFLCSVHNYEIVAANHGHICGTLIYKERPTDFGGTISITPNARMLKPDEYKSFNLSFSSNRKGDFVERIDFVIKESLEVLSLHIKGCVICPTLHFDKHTLDFDETALGFIKKQEISLHNLSLVPVTFGVTIMEDGDQIPLTYEEFATSKVKPSFPTNPREFTVIPQKGVVQAHSSLKLKVSYIANVVRTGRTNMRVDMCDSDSNPIILPLSFCGAIPSLSIKPTEINIRFSFINFPYSRSINVENDSNLDGYFYIVPQTISKNTLIVYSLSSCQGFLKARQSKTIDITIITKKLGRQTTTLNMLTMGEQAPVTSCVIICNGQGPVISVQPICLNFGEIQVLQDKVMSFNIINDSPIPAQFKLTSVSTFQISE</sequence>
<dbReference type="GO" id="GO:0005930">
    <property type="term" value="C:axoneme"/>
    <property type="evidence" value="ECO:0007669"/>
    <property type="project" value="TreeGrafter"/>
</dbReference>
<dbReference type="GO" id="GO:0003341">
    <property type="term" value="P:cilium movement"/>
    <property type="evidence" value="ECO:0007669"/>
    <property type="project" value="TreeGrafter"/>
</dbReference>
<dbReference type="InterPro" id="IPR013783">
    <property type="entry name" value="Ig-like_fold"/>
</dbReference>
<evidence type="ECO:0000313" key="8">
    <source>
        <dbReference type="EMBL" id="EGI58235.1"/>
    </source>
</evidence>
<evidence type="ECO:0000259" key="7">
    <source>
        <dbReference type="Pfam" id="PF23277"/>
    </source>
</evidence>
<dbReference type="GO" id="GO:1904158">
    <property type="term" value="P:axonemal central apparatus assembly"/>
    <property type="evidence" value="ECO:0007669"/>
    <property type="project" value="TreeGrafter"/>
</dbReference>
<evidence type="ECO:0000256" key="4">
    <source>
        <dbReference type="ARBA" id="ARBA00023069"/>
    </source>
</evidence>
<name>F4X5N0_ACREC</name>
<dbReference type="Proteomes" id="UP000007755">
    <property type="component" value="Unassembled WGS sequence"/>
</dbReference>
<dbReference type="Gene3D" id="2.60.40.10">
    <property type="entry name" value="Immunoglobulins"/>
    <property type="match status" value="5"/>
</dbReference>
<dbReference type="AlphaFoldDB" id="F4X5N0"/>
<evidence type="ECO:0000313" key="9">
    <source>
        <dbReference type="Proteomes" id="UP000007755"/>
    </source>
</evidence>
<dbReference type="InParanoid" id="F4X5N0"/>
<accession>F4X5N0</accession>
<feature type="domain" description="HYDIN/VesB/CFA65-like Ig-like" evidence="6">
    <location>
        <begin position="535"/>
        <end position="635"/>
    </location>
</feature>
<dbReference type="Pfam" id="PF23277">
    <property type="entry name" value="Ig_Dlec1_1"/>
    <property type="match status" value="1"/>
</dbReference>